<evidence type="ECO:0000256" key="5">
    <source>
        <dbReference type="ARBA" id="ARBA00035294"/>
    </source>
</evidence>
<gene>
    <name evidence="6" type="primary">rpsF</name>
    <name evidence="8" type="ORF">SAMN04488557_3987</name>
</gene>
<keyword evidence="6" id="KW-0699">rRNA-binding</keyword>
<evidence type="ECO:0000313" key="8">
    <source>
        <dbReference type="EMBL" id="SFV38964.1"/>
    </source>
</evidence>
<dbReference type="STRING" id="51670.SAMN04488557_3987"/>
<evidence type="ECO:0000256" key="4">
    <source>
        <dbReference type="ARBA" id="ARBA00035104"/>
    </source>
</evidence>
<dbReference type="GO" id="GO:0006412">
    <property type="term" value="P:translation"/>
    <property type="evidence" value="ECO:0007669"/>
    <property type="project" value="UniProtKB-UniRule"/>
</dbReference>
<dbReference type="SUPFAM" id="SSF54995">
    <property type="entry name" value="Ribosomal protein S6"/>
    <property type="match status" value="1"/>
</dbReference>
<dbReference type="OrthoDB" id="9812702at2"/>
<protein>
    <recommendedName>
        <fullName evidence="5 6">Small ribosomal subunit protein bS6</fullName>
    </recommendedName>
</protein>
<name>A0A1I7NWH2_9HYPH</name>
<dbReference type="InterPro" id="IPR020814">
    <property type="entry name" value="Ribosomal_S6_plastid/chlpt"/>
</dbReference>
<dbReference type="InterPro" id="IPR000529">
    <property type="entry name" value="Ribosomal_bS6"/>
</dbReference>
<evidence type="ECO:0000256" key="1">
    <source>
        <dbReference type="ARBA" id="ARBA00009512"/>
    </source>
</evidence>
<dbReference type="PANTHER" id="PTHR21011:SF1">
    <property type="entry name" value="SMALL RIBOSOMAL SUBUNIT PROTEIN BS6M"/>
    <property type="match status" value="1"/>
</dbReference>
<organism evidence="8 9">
    <name type="scientific">Hyphomicrobium facile</name>
    <dbReference type="NCBI Taxonomy" id="51670"/>
    <lineage>
        <taxon>Bacteria</taxon>
        <taxon>Pseudomonadati</taxon>
        <taxon>Pseudomonadota</taxon>
        <taxon>Alphaproteobacteria</taxon>
        <taxon>Hyphomicrobiales</taxon>
        <taxon>Hyphomicrobiaceae</taxon>
        <taxon>Hyphomicrobium</taxon>
    </lineage>
</organism>
<keyword evidence="3 6" id="KW-0687">Ribonucleoprotein</keyword>
<dbReference type="RefSeq" id="WP_092869509.1">
    <property type="nucleotide sequence ID" value="NZ_FPCH01000005.1"/>
</dbReference>
<evidence type="ECO:0000313" key="9">
    <source>
        <dbReference type="Proteomes" id="UP000199423"/>
    </source>
</evidence>
<dbReference type="InterPro" id="IPR014717">
    <property type="entry name" value="Transl_elong_EF1B/ribsomal_bS6"/>
</dbReference>
<dbReference type="AlphaFoldDB" id="A0A1I7NWH2"/>
<dbReference type="GO" id="GO:0003735">
    <property type="term" value="F:structural constituent of ribosome"/>
    <property type="evidence" value="ECO:0007669"/>
    <property type="project" value="InterPro"/>
</dbReference>
<dbReference type="NCBIfam" id="TIGR00166">
    <property type="entry name" value="S6"/>
    <property type="match status" value="1"/>
</dbReference>
<dbReference type="Gene3D" id="3.30.70.60">
    <property type="match status" value="1"/>
</dbReference>
<dbReference type="GO" id="GO:0070181">
    <property type="term" value="F:small ribosomal subunit rRNA binding"/>
    <property type="evidence" value="ECO:0007669"/>
    <property type="project" value="TreeGrafter"/>
</dbReference>
<feature type="compositionally biased region" description="Gly residues" evidence="7">
    <location>
        <begin position="119"/>
        <end position="143"/>
    </location>
</feature>
<feature type="region of interest" description="Disordered" evidence="7">
    <location>
        <begin position="98"/>
        <end position="185"/>
    </location>
</feature>
<keyword evidence="9" id="KW-1185">Reference proteome</keyword>
<evidence type="ECO:0000256" key="7">
    <source>
        <dbReference type="SAM" id="MobiDB-lite"/>
    </source>
</evidence>
<dbReference type="InterPro" id="IPR035980">
    <property type="entry name" value="Ribosomal_bS6_sf"/>
</dbReference>
<dbReference type="HAMAP" id="MF_00360">
    <property type="entry name" value="Ribosomal_bS6"/>
    <property type="match status" value="1"/>
</dbReference>
<evidence type="ECO:0000256" key="3">
    <source>
        <dbReference type="ARBA" id="ARBA00023274"/>
    </source>
</evidence>
<accession>A0A1I7NWH2</accession>
<feature type="compositionally biased region" description="Basic and acidic residues" evidence="7">
    <location>
        <begin position="105"/>
        <end position="118"/>
    </location>
</feature>
<dbReference type="Proteomes" id="UP000199423">
    <property type="component" value="Unassembled WGS sequence"/>
</dbReference>
<comment type="function">
    <text evidence="4 6">Binds together with bS18 to 16S ribosomal RNA.</text>
</comment>
<keyword evidence="2 6" id="KW-0689">Ribosomal protein</keyword>
<dbReference type="CDD" id="cd00473">
    <property type="entry name" value="bS6"/>
    <property type="match status" value="1"/>
</dbReference>
<feature type="compositionally biased region" description="Basic and acidic residues" evidence="7">
    <location>
        <begin position="161"/>
        <end position="179"/>
    </location>
</feature>
<keyword evidence="6" id="KW-0694">RNA-binding</keyword>
<evidence type="ECO:0000256" key="6">
    <source>
        <dbReference type="HAMAP-Rule" id="MF_00360"/>
    </source>
</evidence>
<comment type="similarity">
    <text evidence="1 6">Belongs to the bacterial ribosomal protein bS6 family.</text>
</comment>
<dbReference type="Pfam" id="PF01250">
    <property type="entry name" value="Ribosomal_S6"/>
    <property type="match status" value="1"/>
</dbReference>
<sequence>MPLYEHTFLARQDITQAQVEALMKEFQGIIEEGQGKITKQEYWGLKNLAFKIKKNRKAHYAFFNIDSPPAAVAEMERRMGINTDVMRFMTVRVEELETEPSIQMRKQDRDERGDRDRGFGGPGGGRGGPPRGDRGFGGGGREGGSTFRSRPPREGGAPGDRGPRPPREGEAPRAPRRDSTPGSEG</sequence>
<proteinExistence type="inferred from homology"/>
<dbReference type="GO" id="GO:0022627">
    <property type="term" value="C:cytosolic small ribosomal subunit"/>
    <property type="evidence" value="ECO:0007669"/>
    <property type="project" value="TreeGrafter"/>
</dbReference>
<reference evidence="9" key="1">
    <citation type="submission" date="2016-10" db="EMBL/GenBank/DDBJ databases">
        <authorList>
            <person name="Varghese N."/>
            <person name="Submissions S."/>
        </authorList>
    </citation>
    <scope>NUCLEOTIDE SEQUENCE [LARGE SCALE GENOMIC DNA]</scope>
    <source>
        <strain evidence="9">DSM 1565</strain>
    </source>
</reference>
<dbReference type="EMBL" id="FPCH01000005">
    <property type="protein sequence ID" value="SFV38964.1"/>
    <property type="molecule type" value="Genomic_DNA"/>
</dbReference>
<evidence type="ECO:0000256" key="2">
    <source>
        <dbReference type="ARBA" id="ARBA00022980"/>
    </source>
</evidence>
<dbReference type="PANTHER" id="PTHR21011">
    <property type="entry name" value="MITOCHONDRIAL 28S RIBOSOMAL PROTEIN S6"/>
    <property type="match status" value="1"/>
</dbReference>